<evidence type="ECO:0000313" key="2">
    <source>
        <dbReference type="Proteomes" id="UP001054821"/>
    </source>
</evidence>
<dbReference type="EMBL" id="JAJFAZ020000007">
    <property type="protein sequence ID" value="KAI5320353.1"/>
    <property type="molecule type" value="Genomic_DNA"/>
</dbReference>
<comment type="caution">
    <text evidence="1">The sequence shown here is derived from an EMBL/GenBank/DDBJ whole genome shotgun (WGS) entry which is preliminary data.</text>
</comment>
<proteinExistence type="predicted"/>
<accession>A0AAD4V9E1</accession>
<evidence type="ECO:0000313" key="1">
    <source>
        <dbReference type="EMBL" id="KAI5320353.1"/>
    </source>
</evidence>
<organism evidence="1 2">
    <name type="scientific">Prunus dulcis</name>
    <name type="common">Almond</name>
    <name type="synonym">Amygdalus dulcis</name>
    <dbReference type="NCBI Taxonomy" id="3755"/>
    <lineage>
        <taxon>Eukaryota</taxon>
        <taxon>Viridiplantae</taxon>
        <taxon>Streptophyta</taxon>
        <taxon>Embryophyta</taxon>
        <taxon>Tracheophyta</taxon>
        <taxon>Spermatophyta</taxon>
        <taxon>Magnoliopsida</taxon>
        <taxon>eudicotyledons</taxon>
        <taxon>Gunneridae</taxon>
        <taxon>Pentapetalae</taxon>
        <taxon>rosids</taxon>
        <taxon>fabids</taxon>
        <taxon>Rosales</taxon>
        <taxon>Rosaceae</taxon>
        <taxon>Amygdaloideae</taxon>
        <taxon>Amygdaleae</taxon>
        <taxon>Prunus</taxon>
    </lineage>
</organism>
<gene>
    <name evidence="1" type="ORF">L3X38_040061</name>
</gene>
<dbReference type="PANTHER" id="PTHR48475">
    <property type="entry name" value="RIBONUCLEASE H"/>
    <property type="match status" value="1"/>
</dbReference>
<dbReference type="Proteomes" id="UP001054821">
    <property type="component" value="Chromosome 7"/>
</dbReference>
<reference evidence="1 2" key="1">
    <citation type="journal article" date="2022" name="G3 (Bethesda)">
        <title>Whole-genome sequence and methylome profiling of the almond [Prunus dulcis (Mill.) D.A. Webb] cultivar 'Nonpareil'.</title>
        <authorList>
            <person name="D'Amico-Willman K.M."/>
            <person name="Ouma W.Z."/>
            <person name="Meulia T."/>
            <person name="Sideli G.M."/>
            <person name="Gradziel T.M."/>
            <person name="Fresnedo-Ramirez J."/>
        </authorList>
    </citation>
    <scope>NUCLEOTIDE SEQUENCE [LARGE SCALE GENOMIC DNA]</scope>
    <source>
        <strain evidence="1">Clone GOH B32 T37-40</strain>
    </source>
</reference>
<evidence type="ECO:0008006" key="3">
    <source>
        <dbReference type="Google" id="ProtNLM"/>
    </source>
</evidence>
<dbReference type="InterPro" id="IPR036397">
    <property type="entry name" value="RNaseH_sf"/>
</dbReference>
<dbReference type="Gene3D" id="3.30.420.10">
    <property type="entry name" value="Ribonuclease H-like superfamily/Ribonuclease H"/>
    <property type="match status" value="1"/>
</dbReference>
<dbReference type="PANTHER" id="PTHR48475:SF1">
    <property type="entry name" value="RNASE H TYPE-1 DOMAIN-CONTAINING PROTEIN"/>
    <property type="match status" value="1"/>
</dbReference>
<dbReference type="AlphaFoldDB" id="A0AAD4V9E1"/>
<sequence length="179" mass="20453">MLVLKQLSGNTVTSQALLGYHALANQLVKDFDDVRLAHLPREHNSQANAMAQLASRVQIFEGLSDELFKVEKRSLPSVFERGTPAEVMVLTIAPEDWRHDIMQYLKNPNGSHSQQVWWRAQHYVLRDEILFCIGSDDLHMKCLGEKEQLVAMTEVHEGICGANQASIKMRLLLRRHGYY</sequence>
<keyword evidence="2" id="KW-1185">Reference proteome</keyword>
<protein>
    <recommendedName>
        <fullName evidence="3">RNase H type-1 domain-containing protein</fullName>
    </recommendedName>
</protein>
<dbReference type="GO" id="GO:0003676">
    <property type="term" value="F:nucleic acid binding"/>
    <property type="evidence" value="ECO:0007669"/>
    <property type="project" value="InterPro"/>
</dbReference>
<name>A0AAD4V9E1_PRUDU</name>